<evidence type="ECO:0000313" key="3">
    <source>
        <dbReference type="Proteomes" id="UP000546162"/>
    </source>
</evidence>
<evidence type="ECO:0000313" key="2">
    <source>
        <dbReference type="EMBL" id="MBB4741666.1"/>
    </source>
</evidence>
<dbReference type="Pfam" id="PF20271">
    <property type="entry name" value="CATASP"/>
    <property type="match status" value="1"/>
</dbReference>
<dbReference type="Proteomes" id="UP000546162">
    <property type="component" value="Unassembled WGS sequence"/>
</dbReference>
<dbReference type="InterPro" id="IPR046924">
    <property type="entry name" value="CATASP"/>
</dbReference>
<reference evidence="2 3" key="1">
    <citation type="submission" date="2020-08" db="EMBL/GenBank/DDBJ databases">
        <title>Sequencing the genomes of 1000 actinobacteria strains.</title>
        <authorList>
            <person name="Klenk H.-P."/>
        </authorList>
    </citation>
    <scope>NUCLEOTIDE SEQUENCE [LARGE SCALE GENOMIC DNA]</scope>
    <source>
        <strain evidence="2 3">DSM 45809</strain>
    </source>
</reference>
<proteinExistence type="predicted"/>
<dbReference type="RefSeq" id="WP_185042119.1">
    <property type="nucleotide sequence ID" value="NZ_BAABFG010000005.1"/>
</dbReference>
<evidence type="ECO:0000259" key="1">
    <source>
        <dbReference type="Pfam" id="PF20271"/>
    </source>
</evidence>
<gene>
    <name evidence="2" type="ORF">BJY16_005125</name>
</gene>
<dbReference type="AlphaFoldDB" id="A0A7W7H0D5"/>
<dbReference type="EMBL" id="JACHNB010000001">
    <property type="protein sequence ID" value="MBB4741666.1"/>
    <property type="molecule type" value="Genomic_DNA"/>
</dbReference>
<accession>A0A7W7H0D5</accession>
<comment type="caution">
    <text evidence="2">The sequence shown here is derived from an EMBL/GenBank/DDBJ whole genome shotgun (WGS) entry which is preliminary data.</text>
</comment>
<name>A0A7W7H0D5_9ACTN</name>
<keyword evidence="3" id="KW-1185">Reference proteome</keyword>
<protein>
    <recommendedName>
        <fullName evidence="1">CATRA-Associated Small Protein domain-containing protein</fullName>
    </recommendedName>
</protein>
<feature type="domain" description="CATRA-Associated Small Protein" evidence="1">
    <location>
        <begin position="388"/>
        <end position="461"/>
    </location>
</feature>
<sequence length="478" mass="51479">MSTVRLLLTSDDAGLDGTPLVVTAHPMEGRGGQPFVARIGEPRTVTATGPQCGFAVALPGGGTVTAAVVLDDGDRADLEVGLPDAHALFTTADSQVWGAFTDPGHRDCWIRLWRRTGDSRGWAVVPWPAEPAVALPDRVTFRMEPPSGALVQTGGRGLTPKFSVLPEASHVEVTVRPAAGPVPRLATYVTTGDLIAEVLRGYLWRGNVSACRRIAALDYGHRDVGTHLARGYLLMRGAAELLPDLNVWHADDALWWPDADGVREPADVAAIHGTLLWEAGQREEATAAFQRAGIPAYPEGLRLLATGLRRLRDPASLTLLERLLPTLDAADLSEPTTAWFGASPDQPSRDARDDDCAHLPHRFSISALFGTPAAGFRPPAADRELLAEVQDLLTDVPGWTFTADRWARVGVLLDDLRSALLAADLEAFLERADDLEMQAPFRDVQPGARLTAMPPHVGSLLAEVRELLARMLAGEIQR</sequence>
<organism evidence="2 3">
    <name type="scientific">Actinoplanes octamycinicus</name>
    <dbReference type="NCBI Taxonomy" id="135948"/>
    <lineage>
        <taxon>Bacteria</taxon>
        <taxon>Bacillati</taxon>
        <taxon>Actinomycetota</taxon>
        <taxon>Actinomycetes</taxon>
        <taxon>Micromonosporales</taxon>
        <taxon>Micromonosporaceae</taxon>
        <taxon>Actinoplanes</taxon>
    </lineage>
</organism>